<dbReference type="SUPFAM" id="SSF56784">
    <property type="entry name" value="HAD-like"/>
    <property type="match status" value="1"/>
</dbReference>
<name>X0TI82_9ZZZZ</name>
<evidence type="ECO:0008006" key="2">
    <source>
        <dbReference type="Google" id="ProtNLM"/>
    </source>
</evidence>
<dbReference type="EMBL" id="BARS01015192">
    <property type="protein sequence ID" value="GAF87862.1"/>
    <property type="molecule type" value="Genomic_DNA"/>
</dbReference>
<gene>
    <name evidence="1" type="ORF">S01H1_25197</name>
</gene>
<comment type="caution">
    <text evidence="1">The sequence shown here is derived from an EMBL/GenBank/DDBJ whole genome shotgun (WGS) entry which is preliminary data.</text>
</comment>
<evidence type="ECO:0000313" key="1">
    <source>
        <dbReference type="EMBL" id="GAF87862.1"/>
    </source>
</evidence>
<dbReference type="InterPro" id="IPR036412">
    <property type="entry name" value="HAD-like_sf"/>
</dbReference>
<feature type="non-terminal residue" evidence="1">
    <location>
        <position position="147"/>
    </location>
</feature>
<protein>
    <recommendedName>
        <fullName evidence="2">Haloacid dehalogenase-like hydrolase</fullName>
    </recommendedName>
</protein>
<organism evidence="1">
    <name type="scientific">marine sediment metagenome</name>
    <dbReference type="NCBI Taxonomy" id="412755"/>
    <lineage>
        <taxon>unclassified sequences</taxon>
        <taxon>metagenomes</taxon>
        <taxon>ecological metagenomes</taxon>
    </lineage>
</organism>
<accession>X0TI82</accession>
<proteinExistence type="predicted"/>
<sequence>MNSKRNYLNKTDIEIINPNITRGKIKFAIFDFDGTISLIREGWQKIMISMMVDILMQTPEHESRDEIEKIVRTYVANTTGKQTIYQMIRLAEEIEKRGGVPQEPLAYKNLYHDLLMKRIIERLDGLRSGELQPEYWAVPGALDMLAV</sequence>
<reference evidence="1" key="1">
    <citation type="journal article" date="2014" name="Front. Microbiol.">
        <title>High frequency of phylogenetically diverse reductive dehalogenase-homologous genes in deep subseafloor sedimentary metagenomes.</title>
        <authorList>
            <person name="Kawai M."/>
            <person name="Futagami T."/>
            <person name="Toyoda A."/>
            <person name="Takaki Y."/>
            <person name="Nishi S."/>
            <person name="Hori S."/>
            <person name="Arai W."/>
            <person name="Tsubouchi T."/>
            <person name="Morono Y."/>
            <person name="Uchiyama I."/>
            <person name="Ito T."/>
            <person name="Fujiyama A."/>
            <person name="Inagaki F."/>
            <person name="Takami H."/>
        </authorList>
    </citation>
    <scope>NUCLEOTIDE SEQUENCE</scope>
    <source>
        <strain evidence="1">Expedition CK06-06</strain>
    </source>
</reference>
<dbReference type="AlphaFoldDB" id="X0TI82"/>